<feature type="compositionally biased region" description="Basic and acidic residues" evidence="1">
    <location>
        <begin position="145"/>
        <end position="156"/>
    </location>
</feature>
<name>A0A0H5QY90_9EUKA</name>
<accession>A0A0H5QY90</accession>
<feature type="compositionally biased region" description="Polar residues" evidence="1">
    <location>
        <begin position="233"/>
        <end position="242"/>
    </location>
</feature>
<organism evidence="2">
    <name type="scientific">Spongospora subterranea</name>
    <dbReference type="NCBI Taxonomy" id="70186"/>
    <lineage>
        <taxon>Eukaryota</taxon>
        <taxon>Sar</taxon>
        <taxon>Rhizaria</taxon>
        <taxon>Endomyxa</taxon>
        <taxon>Phytomyxea</taxon>
        <taxon>Plasmodiophorida</taxon>
        <taxon>Plasmodiophoridae</taxon>
        <taxon>Spongospora</taxon>
    </lineage>
</organism>
<proteinExistence type="predicted"/>
<evidence type="ECO:0000256" key="1">
    <source>
        <dbReference type="SAM" id="MobiDB-lite"/>
    </source>
</evidence>
<reference evidence="2" key="1">
    <citation type="submission" date="2015-04" db="EMBL/GenBank/DDBJ databases">
        <title>The genome sequence of the plant pathogenic Rhizarian Plasmodiophora brassicae reveals insights in its biotrophic life cycle and the origin of chitin synthesis.</title>
        <authorList>
            <person name="Schwelm A."/>
            <person name="Fogelqvist J."/>
            <person name="Knaust A."/>
            <person name="Julke S."/>
            <person name="Lilja T."/>
            <person name="Dhandapani V."/>
            <person name="Bonilla-Rosso G."/>
            <person name="Karlsson M."/>
            <person name="Shevchenko A."/>
            <person name="Choi S.R."/>
            <person name="Kim H.G."/>
            <person name="Park J.Y."/>
            <person name="Lim Y.P."/>
            <person name="Ludwig-Muller J."/>
            <person name="Dixelius C."/>
        </authorList>
    </citation>
    <scope>NUCLEOTIDE SEQUENCE</scope>
    <source>
        <tissue evidence="2">Potato root galls</tissue>
    </source>
</reference>
<sequence>MLLLGPIFDSENTIMFFLRCLFIAAVAIDAISNSYSYVSPAGHLRSNVAPSGVSIFPMIGQVDPTRAGRALLMTEGMKSDTTRQGFHQNDRADDHLISNNILHKGYAKGGSMLGASSAARLGGLDNAGQKSISYQNAANSGSTVAKEHARSDKSMRGVESQLNRGYSNDYTTQVSDLGLDRPFGPAPVAGSFDHKVSGTDNVAVKSVKTSSSNHKSDSTVDVVDDRDVGLEGQQDTQLAGPV</sequence>
<feature type="region of interest" description="Disordered" evidence="1">
    <location>
        <begin position="206"/>
        <end position="242"/>
    </location>
</feature>
<dbReference type="EMBL" id="HACM01006174">
    <property type="protein sequence ID" value="CRZ06616.1"/>
    <property type="molecule type" value="Transcribed_RNA"/>
</dbReference>
<protein>
    <submittedName>
        <fullName evidence="2">Uncharacterized protein</fullName>
    </submittedName>
</protein>
<feature type="compositionally biased region" description="Basic and acidic residues" evidence="1">
    <location>
        <begin position="214"/>
        <end position="229"/>
    </location>
</feature>
<dbReference type="AlphaFoldDB" id="A0A0H5QY90"/>
<evidence type="ECO:0000313" key="2">
    <source>
        <dbReference type="EMBL" id="CRZ06616.1"/>
    </source>
</evidence>
<feature type="compositionally biased region" description="Polar residues" evidence="1">
    <location>
        <begin position="160"/>
        <end position="169"/>
    </location>
</feature>
<feature type="region of interest" description="Disordered" evidence="1">
    <location>
        <begin position="137"/>
        <end position="169"/>
    </location>
</feature>